<dbReference type="OrthoDB" id="1751806at2759"/>
<evidence type="ECO:0000313" key="2">
    <source>
        <dbReference type="EMBL" id="KAF8392379.1"/>
    </source>
</evidence>
<evidence type="ECO:0008006" key="4">
    <source>
        <dbReference type="Google" id="ProtNLM"/>
    </source>
</evidence>
<sequence length="204" mass="22026">MDLKELVFLRSTWVLTFLLCVSQPLIVETQILGCSIQEIDLQPCLNQGNNSMDSCCKILNQVIKTGYNCLCSMLASPNPLLSTPLALPFSNCYISAPPLTQCGVAARAVPPPDISKMPPQIPQPSAPKLVLNPMPPQAVQAPLNLTQGRNFTTDAEQPYSRTKTAPKSSIVKCGNEISCGGDDTHSSSFGRVFLILVLLHSCIL</sequence>
<feature type="signal peptide" evidence="1">
    <location>
        <begin position="1"/>
        <end position="29"/>
    </location>
</feature>
<dbReference type="EMBL" id="JABCRI010000016">
    <property type="protein sequence ID" value="KAF8392379.1"/>
    <property type="molecule type" value="Genomic_DNA"/>
</dbReference>
<dbReference type="OMA" id="NCYISAP"/>
<evidence type="ECO:0000313" key="3">
    <source>
        <dbReference type="Proteomes" id="UP000655225"/>
    </source>
</evidence>
<name>A0A834YND3_TETSI</name>
<dbReference type="Proteomes" id="UP000655225">
    <property type="component" value="Unassembled WGS sequence"/>
</dbReference>
<feature type="chain" id="PRO_5033007993" description="Bifunctional inhibitor/plant lipid transfer protein/seed storage helical domain-containing protein" evidence="1">
    <location>
        <begin position="30"/>
        <end position="204"/>
    </location>
</feature>
<dbReference type="AlphaFoldDB" id="A0A834YND3"/>
<keyword evidence="3" id="KW-1185">Reference proteome</keyword>
<protein>
    <recommendedName>
        <fullName evidence="4">Bifunctional inhibitor/plant lipid transfer protein/seed storage helical domain-containing protein</fullName>
    </recommendedName>
</protein>
<reference evidence="2 3" key="1">
    <citation type="submission" date="2020-04" db="EMBL/GenBank/DDBJ databases">
        <title>Plant Genome Project.</title>
        <authorList>
            <person name="Zhang R.-G."/>
        </authorList>
    </citation>
    <scope>NUCLEOTIDE SEQUENCE [LARGE SCALE GENOMIC DNA]</scope>
    <source>
        <strain evidence="2">YNK0</strain>
        <tissue evidence="2">Leaf</tissue>
    </source>
</reference>
<comment type="caution">
    <text evidence="2">The sequence shown here is derived from an EMBL/GenBank/DDBJ whole genome shotgun (WGS) entry which is preliminary data.</text>
</comment>
<proteinExistence type="predicted"/>
<evidence type="ECO:0000256" key="1">
    <source>
        <dbReference type="SAM" id="SignalP"/>
    </source>
</evidence>
<organism evidence="2 3">
    <name type="scientific">Tetracentron sinense</name>
    <name type="common">Spur-leaf</name>
    <dbReference type="NCBI Taxonomy" id="13715"/>
    <lineage>
        <taxon>Eukaryota</taxon>
        <taxon>Viridiplantae</taxon>
        <taxon>Streptophyta</taxon>
        <taxon>Embryophyta</taxon>
        <taxon>Tracheophyta</taxon>
        <taxon>Spermatophyta</taxon>
        <taxon>Magnoliopsida</taxon>
        <taxon>Trochodendrales</taxon>
        <taxon>Trochodendraceae</taxon>
        <taxon>Tetracentron</taxon>
    </lineage>
</organism>
<accession>A0A834YND3</accession>
<keyword evidence="1" id="KW-0732">Signal</keyword>
<gene>
    <name evidence="2" type="ORF">HHK36_022721</name>
</gene>